<feature type="domain" description="UmuC" evidence="2">
    <location>
        <begin position="1"/>
        <end position="162"/>
    </location>
</feature>
<dbReference type="SUPFAM" id="SSF56672">
    <property type="entry name" value="DNA/RNA polymerases"/>
    <property type="match status" value="1"/>
</dbReference>
<proteinExistence type="predicted"/>
<reference evidence="3" key="1">
    <citation type="submission" date="2020-02" db="EMBL/GenBank/DDBJ databases">
        <authorList>
            <person name="Meier V. D."/>
        </authorList>
    </citation>
    <scope>NUCLEOTIDE SEQUENCE</scope>
    <source>
        <strain evidence="3">AVDCRST_MAG86</strain>
    </source>
</reference>
<gene>
    <name evidence="3" type="ORF">AVDCRST_MAG86-264</name>
</gene>
<name>A0A6J4UQ76_9DEIN</name>
<dbReference type="Pfam" id="PF00817">
    <property type="entry name" value="IMS"/>
    <property type="match status" value="1"/>
</dbReference>
<dbReference type="InterPro" id="IPR001126">
    <property type="entry name" value="UmuC"/>
</dbReference>
<accession>A0A6J4UQ76</accession>
<organism evidence="3">
    <name type="scientific">uncultured Truepera sp</name>
    <dbReference type="NCBI Taxonomy" id="543023"/>
    <lineage>
        <taxon>Bacteria</taxon>
        <taxon>Thermotogati</taxon>
        <taxon>Deinococcota</taxon>
        <taxon>Deinococci</taxon>
        <taxon>Trueperales</taxon>
        <taxon>Trueperaceae</taxon>
        <taxon>Truepera</taxon>
        <taxon>environmental samples</taxon>
    </lineage>
</organism>
<dbReference type="InterPro" id="IPR043502">
    <property type="entry name" value="DNA/RNA_pol_sf"/>
</dbReference>
<feature type="region of interest" description="Disordered" evidence="1">
    <location>
        <begin position="372"/>
        <end position="397"/>
    </location>
</feature>
<evidence type="ECO:0000256" key="1">
    <source>
        <dbReference type="SAM" id="MobiDB-lite"/>
    </source>
</evidence>
<sequence length="397" mass="43353">MSALFEPFPIWLSEWESPPLAAVPLVSRHKSKVVHASPVARSLGIKAGSSLATALSKAPDLEIVEAESPYLTASWERLVEEVSGFTRTLESPSLGRLLMGLEPADATQIAETYRVRVGMAESLEVATLAALISSPGQVKIIEPDRQDRLIDALPLYVLKGVGLSQRALDDFGWLGVERAGELRRWSKAQVAAYLGRAGKGVMPYLFGPYRTLLGRYTPPPRVTVQAVFEEPQCEPLTLHPALEQLCFKSATELGGKAASRLTVTVVSQGLTFKAARIAKMPLMRAAEMFRLALLALADTNAQPLGIDTLRLELGGLSRPSEQLSLWPQKERVAYAVEVVEARFPRAILKLVEDDPHALASEHNVRFVVRSTGEEVSHEASASARQRPDRREGPSVRA</sequence>
<dbReference type="PROSITE" id="PS50173">
    <property type="entry name" value="UMUC"/>
    <property type="match status" value="1"/>
</dbReference>
<protein>
    <recommendedName>
        <fullName evidence="2">UmuC domain-containing protein</fullName>
    </recommendedName>
</protein>
<evidence type="ECO:0000259" key="2">
    <source>
        <dbReference type="PROSITE" id="PS50173"/>
    </source>
</evidence>
<dbReference type="AlphaFoldDB" id="A0A6J4UQ76"/>
<dbReference type="GO" id="GO:0006281">
    <property type="term" value="P:DNA repair"/>
    <property type="evidence" value="ECO:0007669"/>
    <property type="project" value="InterPro"/>
</dbReference>
<dbReference type="Gene3D" id="3.40.1170.60">
    <property type="match status" value="1"/>
</dbReference>
<dbReference type="EMBL" id="CADCWP010000018">
    <property type="protein sequence ID" value="CAA9556797.1"/>
    <property type="molecule type" value="Genomic_DNA"/>
</dbReference>
<evidence type="ECO:0000313" key="3">
    <source>
        <dbReference type="EMBL" id="CAA9556797.1"/>
    </source>
</evidence>
<feature type="compositionally biased region" description="Basic and acidic residues" evidence="1">
    <location>
        <begin position="385"/>
        <end position="397"/>
    </location>
</feature>